<dbReference type="EMBL" id="KQ421758">
    <property type="protein sequence ID" value="KOF76545.1"/>
    <property type="molecule type" value="Genomic_DNA"/>
</dbReference>
<proteinExistence type="predicted"/>
<gene>
    <name evidence="1" type="ORF">OCBIM_22033262mg</name>
</gene>
<dbReference type="AlphaFoldDB" id="A0A0L8GJ37"/>
<reference evidence="1" key="1">
    <citation type="submission" date="2015-07" db="EMBL/GenBank/DDBJ databases">
        <title>MeaNS - Measles Nucleotide Surveillance Program.</title>
        <authorList>
            <person name="Tran T."/>
            <person name="Druce J."/>
        </authorList>
    </citation>
    <scope>NUCLEOTIDE SEQUENCE</scope>
    <source>
        <strain evidence="1">UCB-OBI-ISO-001</strain>
        <tissue evidence="1">Gonad</tissue>
    </source>
</reference>
<name>A0A0L8GJ37_OCTBM</name>
<protein>
    <submittedName>
        <fullName evidence="1">Uncharacterized protein</fullName>
    </submittedName>
</protein>
<organism evidence="1">
    <name type="scientific">Octopus bimaculoides</name>
    <name type="common">California two-spotted octopus</name>
    <dbReference type="NCBI Taxonomy" id="37653"/>
    <lineage>
        <taxon>Eukaryota</taxon>
        <taxon>Metazoa</taxon>
        <taxon>Spiralia</taxon>
        <taxon>Lophotrochozoa</taxon>
        <taxon>Mollusca</taxon>
        <taxon>Cephalopoda</taxon>
        <taxon>Coleoidea</taxon>
        <taxon>Octopodiformes</taxon>
        <taxon>Octopoda</taxon>
        <taxon>Incirrata</taxon>
        <taxon>Octopodidae</taxon>
        <taxon>Octopus</taxon>
    </lineage>
</organism>
<evidence type="ECO:0000313" key="1">
    <source>
        <dbReference type="EMBL" id="KOF76545.1"/>
    </source>
</evidence>
<sequence>MEKMEVVLVLYLNWDVLSKGWCFIKEISLLIFKLYVIDRLVMTQASMYIVEYFYILQ</sequence>
<accession>A0A0L8GJ37</accession>